<comment type="similarity">
    <text evidence="1">Belongs to the EcnA/EcnB lipoprotein family.</text>
</comment>
<dbReference type="Proteomes" id="UP000198500">
    <property type="component" value="Unassembled WGS sequence"/>
</dbReference>
<keyword evidence="4" id="KW-0472">Membrane</keyword>
<keyword evidence="5" id="KW-0564">Palmitate</keyword>
<proteinExistence type="inferred from homology"/>
<evidence type="ECO:0000256" key="2">
    <source>
        <dbReference type="ARBA" id="ARBA00022475"/>
    </source>
</evidence>
<evidence type="ECO:0000256" key="6">
    <source>
        <dbReference type="ARBA" id="ARBA00023288"/>
    </source>
</evidence>
<keyword evidence="3 7" id="KW-0732">Signal</keyword>
<reference evidence="8 9" key="1">
    <citation type="submission" date="2016-10" db="EMBL/GenBank/DDBJ databases">
        <authorList>
            <person name="de Groot N.N."/>
        </authorList>
    </citation>
    <scope>NUCLEOTIDE SEQUENCE [LARGE SCALE GENOMIC DNA]</scope>
    <source>
        <strain evidence="8 9">DSM 19219</strain>
    </source>
</reference>
<evidence type="ECO:0000313" key="9">
    <source>
        <dbReference type="Proteomes" id="UP000198500"/>
    </source>
</evidence>
<keyword evidence="6" id="KW-0449">Lipoprotein</keyword>
<organism evidence="8 9">
    <name type="scientific">Aidingimonas halophila</name>
    <dbReference type="NCBI Taxonomy" id="574349"/>
    <lineage>
        <taxon>Bacteria</taxon>
        <taxon>Pseudomonadati</taxon>
        <taxon>Pseudomonadota</taxon>
        <taxon>Gammaproteobacteria</taxon>
        <taxon>Oceanospirillales</taxon>
        <taxon>Halomonadaceae</taxon>
        <taxon>Aidingimonas</taxon>
    </lineage>
</organism>
<name>A0A1H2Z5C2_9GAMM</name>
<dbReference type="InterPro" id="IPR012556">
    <property type="entry name" value="Entericidin"/>
</dbReference>
<dbReference type="PROSITE" id="PS51257">
    <property type="entry name" value="PROKAR_LIPOPROTEIN"/>
    <property type="match status" value="1"/>
</dbReference>
<evidence type="ECO:0000256" key="4">
    <source>
        <dbReference type="ARBA" id="ARBA00023136"/>
    </source>
</evidence>
<keyword evidence="9" id="KW-1185">Reference proteome</keyword>
<keyword evidence="2" id="KW-1003">Cell membrane</keyword>
<accession>A0A1H2Z5C2</accession>
<dbReference type="Pfam" id="PF08085">
    <property type="entry name" value="Entericidin"/>
    <property type="match status" value="1"/>
</dbReference>
<dbReference type="AlphaFoldDB" id="A0A1H2Z5C2"/>
<evidence type="ECO:0000256" key="7">
    <source>
        <dbReference type="SAM" id="SignalP"/>
    </source>
</evidence>
<evidence type="ECO:0000256" key="3">
    <source>
        <dbReference type="ARBA" id="ARBA00022729"/>
    </source>
</evidence>
<protein>
    <submittedName>
        <fullName evidence="8">Predicted small secreted protein</fullName>
    </submittedName>
</protein>
<feature type="signal peptide" evidence="7">
    <location>
        <begin position="1"/>
        <end position="19"/>
    </location>
</feature>
<feature type="chain" id="PRO_5011719426" evidence="7">
    <location>
        <begin position="20"/>
        <end position="43"/>
    </location>
</feature>
<evidence type="ECO:0000313" key="8">
    <source>
        <dbReference type="EMBL" id="SDX12527.1"/>
    </source>
</evidence>
<gene>
    <name evidence="8" type="ORF">SAMN05443545_10442</name>
</gene>
<dbReference type="GO" id="GO:0016020">
    <property type="term" value="C:membrane"/>
    <property type="evidence" value="ECO:0007669"/>
    <property type="project" value="InterPro"/>
</dbReference>
<evidence type="ECO:0000256" key="1">
    <source>
        <dbReference type="ARBA" id="ARBA00010296"/>
    </source>
</evidence>
<dbReference type="STRING" id="574349.SAMN05443545_10442"/>
<sequence>MKKTAVLTFALLMVTSVLAGCNTMEGAGEDIERGGEEIQESAD</sequence>
<evidence type="ECO:0000256" key="5">
    <source>
        <dbReference type="ARBA" id="ARBA00023139"/>
    </source>
</evidence>
<dbReference type="RefSeq" id="WP_229806311.1">
    <property type="nucleotide sequence ID" value="NZ_BMXH01000001.1"/>
</dbReference>
<dbReference type="EMBL" id="FNNI01000004">
    <property type="protein sequence ID" value="SDX12527.1"/>
    <property type="molecule type" value="Genomic_DNA"/>
</dbReference>
<dbReference type="GO" id="GO:0009636">
    <property type="term" value="P:response to toxic substance"/>
    <property type="evidence" value="ECO:0007669"/>
    <property type="project" value="InterPro"/>
</dbReference>